<protein>
    <submittedName>
        <fullName evidence="1">Uncharacterized protein</fullName>
    </submittedName>
</protein>
<sequence>MKIELHETRHASAGAFLHAAFFIRNRREIPVLHTKFFRFLMKYFRFLVKFGENNQFF</sequence>
<dbReference type="HOGENOM" id="CLU_2989341_0_0_9"/>
<dbReference type="AlphaFoldDB" id="C9LNB9"/>
<accession>C9LNB9</accession>
<comment type="caution">
    <text evidence="1">The sequence shown here is derived from an EMBL/GenBank/DDBJ whole genome shotgun (WGS) entry which is preliminary data.</text>
</comment>
<evidence type="ECO:0000313" key="2">
    <source>
        <dbReference type="Proteomes" id="UP000004736"/>
    </source>
</evidence>
<evidence type="ECO:0000313" key="1">
    <source>
        <dbReference type="EMBL" id="EEW97055.1"/>
    </source>
</evidence>
<proteinExistence type="predicted"/>
<name>C9LNB9_9FIRM</name>
<gene>
    <name evidence="1" type="ORF">GCWU000321_01039</name>
</gene>
<reference evidence="1" key="1">
    <citation type="submission" date="2009-09" db="EMBL/GenBank/DDBJ databases">
        <authorList>
            <person name="Weinstock G."/>
            <person name="Sodergren E."/>
            <person name="Clifton S."/>
            <person name="Fulton L."/>
            <person name="Fulton B."/>
            <person name="Courtney L."/>
            <person name="Fronick C."/>
            <person name="Harrison M."/>
            <person name="Strong C."/>
            <person name="Farmer C."/>
            <person name="Delahaunty K."/>
            <person name="Markovic C."/>
            <person name="Hall O."/>
            <person name="Minx P."/>
            <person name="Tomlinson C."/>
            <person name="Mitreva M."/>
            <person name="Nelson J."/>
            <person name="Hou S."/>
            <person name="Wollam A."/>
            <person name="Pepin K.H."/>
            <person name="Johnson M."/>
            <person name="Bhonagiri V."/>
            <person name="Nash W.E."/>
            <person name="Warren W."/>
            <person name="Chinwalla A."/>
            <person name="Mardis E.R."/>
            <person name="Wilson R.K."/>
        </authorList>
    </citation>
    <scope>NUCLEOTIDE SEQUENCE [LARGE SCALE GENOMIC DNA]</scope>
    <source>
        <strain evidence="1">DSM 15470</strain>
    </source>
</reference>
<organism evidence="1 2">
    <name type="scientific">Dialister invisus DSM 15470</name>
    <dbReference type="NCBI Taxonomy" id="592028"/>
    <lineage>
        <taxon>Bacteria</taxon>
        <taxon>Bacillati</taxon>
        <taxon>Bacillota</taxon>
        <taxon>Negativicutes</taxon>
        <taxon>Veillonellales</taxon>
        <taxon>Veillonellaceae</taxon>
        <taxon>Dialister</taxon>
    </lineage>
</organism>
<dbReference type="Proteomes" id="UP000004736">
    <property type="component" value="Unassembled WGS sequence"/>
</dbReference>
<dbReference type="EMBL" id="ACIM02000001">
    <property type="protein sequence ID" value="EEW97055.1"/>
    <property type="molecule type" value="Genomic_DNA"/>
</dbReference>
<keyword evidence="2" id="KW-1185">Reference proteome</keyword>